<dbReference type="SUPFAM" id="SSF49265">
    <property type="entry name" value="Fibronectin type III"/>
    <property type="match status" value="1"/>
</dbReference>
<feature type="domain" description="Ig-like" evidence="4">
    <location>
        <begin position="181"/>
        <end position="286"/>
    </location>
</feature>
<dbReference type="EMBL" id="KL596813">
    <property type="protein sequence ID" value="KER24366.1"/>
    <property type="molecule type" value="Genomic_DNA"/>
</dbReference>
<evidence type="ECO:0008006" key="8">
    <source>
        <dbReference type="Google" id="ProtNLM"/>
    </source>
</evidence>
<sequence>MGEKRETSHSRSCQGQCQSDEVNPKVCKDFAGTGILHSAKLICIMLGGVCVPAVLTQANLCRKKAGTISAGQLGDRVRTNTFIVVNSMMGYQASFRFAALATFLTREHNESLLCTGWNWLPGRHHEEVVQLTTTGRHHEELTLRDIMIKCFSHLVTLFVLECIRAGSALSTTQLQAFCSAPNTASIVGGSHRRLVTEGGRITLTCCMPGSSSGHDHEQLTWFDPRGKELTNHFANPLHKNEHAAYSIPDFRSPNHLVTMLVIQHFELTDTGGYTCRKGNMDSSIIPAVVMLDQRPRLLADYNPLPPSNPEDSGAAVVAGPPVFVALEEGRQGEITCRINQNNPVGEVHLTWYFQGRQLIAPALALNGKELGQTQLSYTEPSLNDMFSPQYSSINGDLARVAKTTEFLQPSRRYDMLHGRPVSVDPGELGIRIMDNGQILQMDRVDSRHSGIYLCKAEAPNPTWSLETSIQDPPSSESGVVESPVLVQLQAIRGIVFTPPRMLPGSPKEVPVPQTHDQQQYAFKKRAVRSANGYTTYTETPRFYMQSRANSFGKPQQISGTQFGKVRPVTLEGGQLVLECQARGKPSPQLLWYRGGMGTNILTDSKAFTFDQRIREALQHLTLEEVQPQLGIMIAQGDRLLPSIAGPGTEKHSTRNPTLSSMPGDMNTGQLKQNQLDRFELAVNVRKDDTGDPVITVSRLTIHELRPSDATRYTCLAVLDLSHFGGSGNYTDVGSVFPDVVLRPRFIKSGTQLQASGFPGQNATLACEAFGGLSNPQGLRLRLLRGNGVPELINLLTGSKQIKQDRLSEGYSTDMSPGLPKPGAESTDSVRFRPGPTVQRDSLFKNPNIPGADYVPEHDYTAMFENDSLELVLPGIDPRYHLSLTPDPRNPYMSSLRLHVYDLRPEDNAFYACEALSGPHWRAIAPTAHEGPGRLTVWFPPTDVEPRNVLTMTDADDLPQEKNKGLVYGLSHQPSKLSCQATGQPPPEWVWTGPETGPDVSLGNPDGPKGYQKVDYQDGELSVSELTIAAGYWNIGLFGTYTCTATNRLGSGMAHLRLKMATHPSRPALRACKVEAKMIELCVEPPKDTGGLPLTHYELRIQTHPRGAFYGPFAYLPGRRLLRLPHLIPGYYYRFALSAVSPAGRGPNTYLEVTTNRLSTPAIKMLTAQEYIEPTAYNVHWELPGNSGQEIDQYKINVRPVEVDYSMGEITGKPIGDWVEYTPVNPTCTKENEEMGTKPICQYRVDKLQPDKAYELELAGQNSVGFSEAQRVIFRTSSTSGTNGRMLNIPSYLRHTSGNTASVPSQTLHTVISMSLLSLSLLYRLFSSSID</sequence>
<feature type="region of interest" description="Disordered" evidence="3">
    <location>
        <begin position="644"/>
        <end position="664"/>
    </location>
</feature>
<proteinExistence type="predicted"/>
<dbReference type="KEGG" id="ovi:T265_07964"/>
<dbReference type="OrthoDB" id="2151624at2759"/>
<keyword evidence="7" id="KW-1185">Reference proteome</keyword>
<dbReference type="Proteomes" id="UP000054324">
    <property type="component" value="Unassembled WGS sequence"/>
</dbReference>
<evidence type="ECO:0000313" key="7">
    <source>
        <dbReference type="Proteomes" id="UP000054324"/>
    </source>
</evidence>
<dbReference type="RefSeq" id="XP_009171899.1">
    <property type="nucleotide sequence ID" value="XM_009173635.1"/>
</dbReference>
<dbReference type="InterPro" id="IPR013106">
    <property type="entry name" value="Ig_V-set"/>
</dbReference>
<dbReference type="Pfam" id="PF00041">
    <property type="entry name" value="fn3"/>
    <property type="match status" value="1"/>
</dbReference>
<dbReference type="PROSITE" id="PS50853">
    <property type="entry name" value="FN3"/>
    <property type="match status" value="1"/>
</dbReference>
<dbReference type="SUPFAM" id="SSF48726">
    <property type="entry name" value="Immunoglobulin"/>
    <property type="match status" value="4"/>
</dbReference>
<dbReference type="InterPro" id="IPR003598">
    <property type="entry name" value="Ig_sub2"/>
</dbReference>
<feature type="region of interest" description="Disordered" evidence="3">
    <location>
        <begin position="808"/>
        <end position="848"/>
    </location>
</feature>
<keyword evidence="2" id="KW-1015">Disulfide bond</keyword>
<reference evidence="6 7" key="1">
    <citation type="submission" date="2013-11" db="EMBL/GenBank/DDBJ databases">
        <title>Opisthorchis viverrini - life in the bile duct.</title>
        <authorList>
            <person name="Young N.D."/>
            <person name="Nagarajan N."/>
            <person name="Lin S.J."/>
            <person name="Korhonen P.K."/>
            <person name="Jex A.R."/>
            <person name="Hall R.S."/>
            <person name="Safavi-Hemami H."/>
            <person name="Kaewkong W."/>
            <person name="Bertrand D."/>
            <person name="Gao S."/>
            <person name="Seet Q."/>
            <person name="Wongkham S."/>
            <person name="Teh B.T."/>
            <person name="Wongkham C."/>
            <person name="Intapan P.M."/>
            <person name="Maleewong W."/>
            <person name="Yang X."/>
            <person name="Hu M."/>
            <person name="Wang Z."/>
            <person name="Hofmann A."/>
            <person name="Sternberg P.W."/>
            <person name="Tan P."/>
            <person name="Wang J."/>
            <person name="Gasser R.B."/>
        </authorList>
    </citation>
    <scope>NUCLEOTIDE SEQUENCE [LARGE SCALE GENOMIC DNA]</scope>
</reference>
<dbReference type="PROSITE" id="PS50835">
    <property type="entry name" value="IG_LIKE"/>
    <property type="match status" value="4"/>
</dbReference>
<dbReference type="InterPro" id="IPR003599">
    <property type="entry name" value="Ig_sub"/>
</dbReference>
<dbReference type="PANTHER" id="PTHR44170">
    <property type="entry name" value="PROTEIN SIDEKICK"/>
    <property type="match status" value="1"/>
</dbReference>
<dbReference type="InterPro" id="IPR003961">
    <property type="entry name" value="FN3_dom"/>
</dbReference>
<dbReference type="InterPro" id="IPR036116">
    <property type="entry name" value="FN3_sf"/>
</dbReference>
<dbReference type="STRING" id="6198.A0A074ZAN9"/>
<dbReference type="CDD" id="cd00063">
    <property type="entry name" value="FN3"/>
    <property type="match status" value="2"/>
</dbReference>
<evidence type="ECO:0000259" key="5">
    <source>
        <dbReference type="PROSITE" id="PS50853"/>
    </source>
</evidence>
<accession>A0A074ZAN9</accession>
<evidence type="ECO:0000256" key="3">
    <source>
        <dbReference type="SAM" id="MobiDB-lite"/>
    </source>
</evidence>
<name>A0A074ZAN9_OPIVI</name>
<dbReference type="GeneID" id="20322143"/>
<dbReference type="InterPro" id="IPR036179">
    <property type="entry name" value="Ig-like_dom_sf"/>
</dbReference>
<dbReference type="SMART" id="SM00408">
    <property type="entry name" value="IGc2"/>
    <property type="match status" value="4"/>
</dbReference>
<dbReference type="SMART" id="SM00409">
    <property type="entry name" value="IG"/>
    <property type="match status" value="5"/>
</dbReference>
<dbReference type="GO" id="GO:0098609">
    <property type="term" value="P:cell-cell adhesion"/>
    <property type="evidence" value="ECO:0007669"/>
    <property type="project" value="TreeGrafter"/>
</dbReference>
<organism evidence="6 7">
    <name type="scientific">Opisthorchis viverrini</name>
    <name type="common">Southeast Asian liver fluke</name>
    <dbReference type="NCBI Taxonomy" id="6198"/>
    <lineage>
        <taxon>Eukaryota</taxon>
        <taxon>Metazoa</taxon>
        <taxon>Spiralia</taxon>
        <taxon>Lophotrochozoa</taxon>
        <taxon>Platyhelminthes</taxon>
        <taxon>Trematoda</taxon>
        <taxon>Digenea</taxon>
        <taxon>Opisthorchiida</taxon>
        <taxon>Opisthorchiata</taxon>
        <taxon>Opisthorchiidae</taxon>
        <taxon>Opisthorchis</taxon>
    </lineage>
</organism>
<dbReference type="InterPro" id="IPR013783">
    <property type="entry name" value="Ig-like_fold"/>
</dbReference>
<gene>
    <name evidence="6" type="ORF">T265_07964</name>
</gene>
<protein>
    <recommendedName>
        <fullName evidence="8">Immunoglobulin domain protein</fullName>
    </recommendedName>
</protein>
<feature type="domain" description="Ig-like" evidence="4">
    <location>
        <begin position="945"/>
        <end position="1060"/>
    </location>
</feature>
<dbReference type="SMART" id="SM00060">
    <property type="entry name" value="FN3"/>
    <property type="match status" value="2"/>
</dbReference>
<dbReference type="Pfam" id="PF07686">
    <property type="entry name" value="V-set"/>
    <property type="match status" value="1"/>
</dbReference>
<feature type="domain" description="Fibronectin type-III" evidence="5">
    <location>
        <begin position="1062"/>
        <end position="1161"/>
    </location>
</feature>
<keyword evidence="1" id="KW-0677">Repeat</keyword>
<evidence type="ECO:0000259" key="4">
    <source>
        <dbReference type="PROSITE" id="PS50835"/>
    </source>
</evidence>
<evidence type="ECO:0000256" key="1">
    <source>
        <dbReference type="ARBA" id="ARBA00022737"/>
    </source>
</evidence>
<evidence type="ECO:0000256" key="2">
    <source>
        <dbReference type="ARBA" id="ARBA00023157"/>
    </source>
</evidence>
<evidence type="ECO:0000313" key="6">
    <source>
        <dbReference type="EMBL" id="KER24366.1"/>
    </source>
</evidence>
<dbReference type="InterPro" id="IPR007110">
    <property type="entry name" value="Ig-like_dom"/>
</dbReference>
<feature type="domain" description="Ig-like" evidence="4">
    <location>
        <begin position="309"/>
        <end position="470"/>
    </location>
</feature>
<dbReference type="PANTHER" id="PTHR44170:SF43">
    <property type="entry name" value="MYOPALLADIN"/>
    <property type="match status" value="1"/>
</dbReference>
<feature type="compositionally biased region" description="Polar residues" evidence="3">
    <location>
        <begin position="654"/>
        <end position="664"/>
    </location>
</feature>
<dbReference type="Gene3D" id="2.60.40.10">
    <property type="entry name" value="Immunoglobulins"/>
    <property type="match status" value="6"/>
</dbReference>
<dbReference type="CTD" id="20322143"/>
<feature type="domain" description="Ig-like" evidence="4">
    <location>
        <begin position="554"/>
        <end position="716"/>
    </location>
</feature>